<keyword evidence="2" id="KW-0413">Isomerase</keyword>
<reference evidence="4" key="1">
    <citation type="submission" date="2012-06" db="EMBL/GenBank/DDBJ databases">
        <title>Genome analysis of multiple Granulibacter bethesdensis isolates demonstrates substantial genome diversity.</title>
        <authorList>
            <person name="Greenberg D.E."/>
            <person name="Porcella S.F."/>
            <person name="Zarember K."/>
            <person name="Zelazny A.M."/>
            <person name="Bruno D."/>
            <person name="Martens C."/>
            <person name="Barbian K.D."/>
            <person name="Jaske E."/>
            <person name="Holland S.M."/>
        </authorList>
    </citation>
    <scope>NUCLEOTIDE SEQUENCE [LARGE SCALE GENOMIC DNA]</scope>
    <source>
        <strain evidence="4">CGDNIH3</strain>
    </source>
</reference>
<dbReference type="KEGG" id="gbc:GbCGDNIH3_2335"/>
<evidence type="ECO:0000256" key="1">
    <source>
        <dbReference type="ARBA" id="ARBA00023152"/>
    </source>
</evidence>
<protein>
    <submittedName>
        <fullName evidence="3">Fructose-2,6-bisphosphatase</fullName>
        <ecNumber evidence="3">3.1.3.46</ecNumber>
    </submittedName>
</protein>
<dbReference type="CDD" id="cd07067">
    <property type="entry name" value="HP_PGM_like"/>
    <property type="match status" value="1"/>
</dbReference>
<dbReference type="Gene3D" id="3.40.50.1240">
    <property type="entry name" value="Phosphoglycerate mutase-like"/>
    <property type="match status" value="1"/>
</dbReference>
<evidence type="ECO:0000313" key="4">
    <source>
        <dbReference type="Proteomes" id="UP000019438"/>
    </source>
</evidence>
<evidence type="ECO:0000256" key="2">
    <source>
        <dbReference type="ARBA" id="ARBA00023235"/>
    </source>
</evidence>
<dbReference type="InterPro" id="IPR050275">
    <property type="entry name" value="PGM_Phosphatase"/>
</dbReference>
<keyword evidence="1" id="KW-0324">Glycolysis</keyword>
<dbReference type="GO" id="GO:0004331">
    <property type="term" value="F:fructose-2,6-bisphosphate 2-phosphatase activity"/>
    <property type="evidence" value="ECO:0007669"/>
    <property type="project" value="UniProtKB-EC"/>
</dbReference>
<dbReference type="EC" id="3.1.3.46" evidence="3"/>
<dbReference type="InterPro" id="IPR029033">
    <property type="entry name" value="His_PPase_superfam"/>
</dbReference>
<sequence length="202" mass="22065">MSARSPIAADGRAGHTGGMILLRHGQSEFNLHFTATRQDPGIHDPVLTEAGLAQAEAAAMALAGEGIERIFASPYTRTLQTARPIAQKLGLPLIITPLIRERYAFACDVGTPASHLAKEWPEHDFSQLDEIWWPSLTESEASILARAGRFRAEMAALKGWENTLVVTHWGFILSMTGQSLTNGEWIRCDPHQAGPDSIIWSA</sequence>
<dbReference type="Pfam" id="PF00300">
    <property type="entry name" value="His_Phos_1"/>
    <property type="match status" value="1"/>
</dbReference>
<dbReference type="GO" id="GO:0005737">
    <property type="term" value="C:cytoplasm"/>
    <property type="evidence" value="ECO:0007669"/>
    <property type="project" value="TreeGrafter"/>
</dbReference>
<dbReference type="SUPFAM" id="SSF53254">
    <property type="entry name" value="Phosphoglycerate mutase-like"/>
    <property type="match status" value="1"/>
</dbReference>
<dbReference type="PROSITE" id="PS00175">
    <property type="entry name" value="PG_MUTASE"/>
    <property type="match status" value="1"/>
</dbReference>
<dbReference type="AlphaFoldDB" id="A0AAN0RFZ0"/>
<name>A0AAN0RFZ0_9PROT</name>
<dbReference type="Proteomes" id="UP000019438">
    <property type="component" value="Chromosome"/>
</dbReference>
<organism evidence="3 4">
    <name type="scientific">Granulibacter bethesdensis</name>
    <dbReference type="NCBI Taxonomy" id="364410"/>
    <lineage>
        <taxon>Bacteria</taxon>
        <taxon>Pseudomonadati</taxon>
        <taxon>Pseudomonadota</taxon>
        <taxon>Alphaproteobacteria</taxon>
        <taxon>Acetobacterales</taxon>
        <taxon>Acetobacteraceae</taxon>
        <taxon>Granulibacter</taxon>
    </lineage>
</organism>
<keyword evidence="3" id="KW-0378">Hydrolase</keyword>
<dbReference type="EMBL" id="CP003181">
    <property type="protein sequence ID" value="AHJ64241.1"/>
    <property type="molecule type" value="Genomic_DNA"/>
</dbReference>
<gene>
    <name evidence="3" type="ORF">GbCGDNIH3_2335</name>
</gene>
<dbReference type="PANTHER" id="PTHR48100">
    <property type="entry name" value="BROAD-SPECIFICITY PHOSPHATASE YOR283W-RELATED"/>
    <property type="match status" value="1"/>
</dbReference>
<proteinExistence type="predicted"/>
<dbReference type="SMART" id="SM00855">
    <property type="entry name" value="PGAM"/>
    <property type="match status" value="1"/>
</dbReference>
<dbReference type="InterPro" id="IPR001345">
    <property type="entry name" value="PG/BPGM_mutase_AS"/>
</dbReference>
<evidence type="ECO:0000313" key="3">
    <source>
        <dbReference type="EMBL" id="AHJ64241.1"/>
    </source>
</evidence>
<dbReference type="InterPro" id="IPR013078">
    <property type="entry name" value="His_Pase_superF_clade-1"/>
</dbReference>
<dbReference type="PANTHER" id="PTHR48100:SF1">
    <property type="entry name" value="HISTIDINE PHOSPHATASE FAMILY PROTEIN-RELATED"/>
    <property type="match status" value="1"/>
</dbReference>
<accession>A0AAN0RFZ0</accession>